<dbReference type="SUPFAM" id="SSF102114">
    <property type="entry name" value="Radical SAM enzymes"/>
    <property type="match status" value="1"/>
</dbReference>
<keyword evidence="8" id="KW-1185">Reference proteome</keyword>
<dbReference type="GO" id="GO:0003824">
    <property type="term" value="F:catalytic activity"/>
    <property type="evidence" value="ECO:0007669"/>
    <property type="project" value="InterPro"/>
</dbReference>
<dbReference type="InterPro" id="IPR013785">
    <property type="entry name" value="Aldolase_TIM"/>
</dbReference>
<dbReference type="OrthoDB" id="9782387at2"/>
<keyword evidence="3" id="KW-0479">Metal-binding</keyword>
<evidence type="ECO:0000259" key="6">
    <source>
        <dbReference type="PROSITE" id="PS51918"/>
    </source>
</evidence>
<dbReference type="RefSeq" id="WP_147164904.1">
    <property type="nucleotide sequence ID" value="NZ_BJZO01000124.1"/>
</dbReference>
<keyword evidence="5" id="KW-0411">Iron-sulfur</keyword>
<keyword evidence="4" id="KW-0408">Iron</keyword>
<protein>
    <submittedName>
        <fullName evidence="7">Hopanoid biosynthesis associated radical SAM protein HpnH</fullName>
    </submittedName>
</protein>
<dbReference type="Gene3D" id="3.20.20.70">
    <property type="entry name" value="Aldolase class I"/>
    <property type="match status" value="1"/>
</dbReference>
<evidence type="ECO:0000256" key="1">
    <source>
        <dbReference type="ARBA" id="ARBA00001966"/>
    </source>
</evidence>
<dbReference type="InterPro" id="IPR017833">
    <property type="entry name" value="Hopanoid_synth-assoc_rSAM_HpnH"/>
</dbReference>
<keyword evidence="2" id="KW-0949">S-adenosyl-L-methionine</keyword>
<gene>
    <name evidence="7" type="ORF">ROR02_30060</name>
</gene>
<dbReference type="AlphaFoldDB" id="A0A512HBQ7"/>
<reference evidence="7 8" key="1">
    <citation type="submission" date="2019-07" db="EMBL/GenBank/DDBJ databases">
        <title>Whole genome shotgun sequence of Rhodospirillum oryzae NBRC 107573.</title>
        <authorList>
            <person name="Hosoyama A."/>
            <person name="Uohara A."/>
            <person name="Ohji S."/>
            <person name="Ichikawa N."/>
        </authorList>
    </citation>
    <scope>NUCLEOTIDE SEQUENCE [LARGE SCALE GENOMIC DNA]</scope>
    <source>
        <strain evidence="7 8">NBRC 107573</strain>
    </source>
</reference>
<feature type="domain" description="Radical SAM core" evidence="6">
    <location>
        <begin position="22"/>
        <end position="230"/>
    </location>
</feature>
<proteinExistence type="predicted"/>
<dbReference type="InterPro" id="IPR050377">
    <property type="entry name" value="Radical_SAM_PqqE_MftC-like"/>
</dbReference>
<dbReference type="NCBIfam" id="TIGR03470">
    <property type="entry name" value="HpnH"/>
    <property type="match status" value="1"/>
</dbReference>
<comment type="cofactor">
    <cofactor evidence="1">
        <name>[4Fe-4S] cluster</name>
        <dbReference type="ChEBI" id="CHEBI:49883"/>
    </cofactor>
</comment>
<accession>A0A512HBQ7</accession>
<dbReference type="InterPro" id="IPR007197">
    <property type="entry name" value="rSAM"/>
</dbReference>
<dbReference type="Pfam" id="PF04055">
    <property type="entry name" value="Radical_SAM"/>
    <property type="match status" value="1"/>
</dbReference>
<dbReference type="PANTHER" id="PTHR11228">
    <property type="entry name" value="RADICAL SAM DOMAIN PROTEIN"/>
    <property type="match status" value="1"/>
</dbReference>
<dbReference type="CDD" id="cd01335">
    <property type="entry name" value="Radical_SAM"/>
    <property type="match status" value="1"/>
</dbReference>
<dbReference type="Proteomes" id="UP000321567">
    <property type="component" value="Unassembled WGS sequence"/>
</dbReference>
<sequence length="376" mass="41975">MGVPLIQQARIGAYLLRQHLSGTKRYPLVLMLEPLFRCNLACSGCGKIDYPEAILNRRLSVEECLGAAQECGAPIVSIAGGEPLIHRDIVAIVTGLMAQKRFVYLCTNALLLERRLDDFTPSPYLTFSIHLDGDREHHDAAVCQEGVFDKAVSAIRAARQRGFRVTCNTTLYDGVPPERVAQFMEFACNDLGVEGVTVAPGFAYERAPLKDVFLGRERTRALFRSLFALKKPSWRFNQSALYLDFLAGNQTYHCTPWGNPTRNVFGWQRPCYLLNEGAVPTFKALMETTDWDAYGTGRYEKCANCMMHCGYEATAVADTVAHPLKAWRVSREGIRTTGPFAPEVSFEGQRPAEDVFDEVVACEMGQRKQHHIPAAE</sequence>
<dbReference type="GO" id="GO:0046872">
    <property type="term" value="F:metal ion binding"/>
    <property type="evidence" value="ECO:0007669"/>
    <property type="project" value="UniProtKB-KW"/>
</dbReference>
<evidence type="ECO:0000313" key="8">
    <source>
        <dbReference type="Proteomes" id="UP000321567"/>
    </source>
</evidence>
<evidence type="ECO:0000256" key="5">
    <source>
        <dbReference type="ARBA" id="ARBA00023014"/>
    </source>
</evidence>
<dbReference type="EMBL" id="BJZO01000124">
    <property type="protein sequence ID" value="GEO82875.1"/>
    <property type="molecule type" value="Genomic_DNA"/>
</dbReference>
<dbReference type="SFLD" id="SFLDF00397">
    <property type="entry name" value="adenosyl-hopene_transferase"/>
    <property type="match status" value="1"/>
</dbReference>
<dbReference type="Pfam" id="PF11946">
    <property type="entry name" value="DUF3463"/>
    <property type="match status" value="1"/>
</dbReference>
<evidence type="ECO:0000256" key="2">
    <source>
        <dbReference type="ARBA" id="ARBA00022691"/>
    </source>
</evidence>
<evidence type="ECO:0000256" key="3">
    <source>
        <dbReference type="ARBA" id="ARBA00022723"/>
    </source>
</evidence>
<evidence type="ECO:0000256" key="4">
    <source>
        <dbReference type="ARBA" id="ARBA00023004"/>
    </source>
</evidence>
<dbReference type="GO" id="GO:0051536">
    <property type="term" value="F:iron-sulfur cluster binding"/>
    <property type="evidence" value="ECO:0007669"/>
    <property type="project" value="UniProtKB-KW"/>
</dbReference>
<dbReference type="SFLD" id="SFLDS00029">
    <property type="entry name" value="Radical_SAM"/>
    <property type="match status" value="1"/>
</dbReference>
<dbReference type="PROSITE" id="PS51918">
    <property type="entry name" value="RADICAL_SAM"/>
    <property type="match status" value="1"/>
</dbReference>
<dbReference type="InterPro" id="IPR058240">
    <property type="entry name" value="rSAM_sf"/>
</dbReference>
<comment type="caution">
    <text evidence="7">The sequence shown here is derived from an EMBL/GenBank/DDBJ whole genome shotgun (WGS) entry which is preliminary data.</text>
</comment>
<organism evidence="7 8">
    <name type="scientific">Pararhodospirillum oryzae</name>
    <dbReference type="NCBI Taxonomy" id="478448"/>
    <lineage>
        <taxon>Bacteria</taxon>
        <taxon>Pseudomonadati</taxon>
        <taxon>Pseudomonadota</taxon>
        <taxon>Alphaproteobacteria</taxon>
        <taxon>Rhodospirillales</taxon>
        <taxon>Rhodospirillaceae</taxon>
        <taxon>Pararhodospirillum</taxon>
    </lineage>
</organism>
<dbReference type="PANTHER" id="PTHR11228:SF22">
    <property type="entry name" value="PEPTIDE BIOSYNTHESIS PROTEIN YYDG-RELATED"/>
    <property type="match status" value="1"/>
</dbReference>
<name>A0A512HBQ7_9PROT</name>
<dbReference type="SFLD" id="SFLDG01067">
    <property type="entry name" value="SPASM/twitch_domain_containing"/>
    <property type="match status" value="1"/>
</dbReference>
<evidence type="ECO:0000313" key="7">
    <source>
        <dbReference type="EMBL" id="GEO82875.1"/>
    </source>
</evidence>
<dbReference type="InterPro" id="IPR022563">
    <property type="entry name" value="DUF3463"/>
</dbReference>